<evidence type="ECO:0000313" key="3">
    <source>
        <dbReference type="EMBL" id="UUF07878.1"/>
    </source>
</evidence>
<evidence type="ECO:0000256" key="2">
    <source>
        <dbReference type="SAM" id="Phobius"/>
    </source>
</evidence>
<evidence type="ECO:0000256" key="1">
    <source>
        <dbReference type="SAM" id="MobiDB-lite"/>
    </source>
</evidence>
<keyword evidence="2" id="KW-1133">Transmembrane helix</keyword>
<dbReference type="Proteomes" id="UP001058072">
    <property type="component" value="Chromosome"/>
</dbReference>
<keyword evidence="2" id="KW-0812">Transmembrane</keyword>
<name>A0A9Q9CG04_9FIRM</name>
<organism evidence="3 4">
    <name type="scientific">Turicibacter bilis</name>
    <dbReference type="NCBI Taxonomy" id="2735723"/>
    <lineage>
        <taxon>Bacteria</taxon>
        <taxon>Bacillati</taxon>
        <taxon>Bacillota</taxon>
        <taxon>Erysipelotrichia</taxon>
        <taxon>Erysipelotrichales</taxon>
        <taxon>Turicibacteraceae</taxon>
        <taxon>Turicibacter</taxon>
    </lineage>
</organism>
<keyword evidence="2" id="KW-0472">Membrane</keyword>
<dbReference type="RefSeq" id="WP_212724848.1">
    <property type="nucleotide sequence ID" value="NZ_CP071250.1"/>
</dbReference>
<feature type="region of interest" description="Disordered" evidence="1">
    <location>
        <begin position="147"/>
        <end position="224"/>
    </location>
</feature>
<dbReference type="EMBL" id="CP071250">
    <property type="protein sequence ID" value="UUF07878.1"/>
    <property type="molecule type" value="Genomic_DNA"/>
</dbReference>
<evidence type="ECO:0000313" key="4">
    <source>
        <dbReference type="Proteomes" id="UP001058072"/>
    </source>
</evidence>
<proteinExistence type="predicted"/>
<accession>A0A9Q9CG04</accession>
<sequence length="355" mass="40411">MLSEVDKWSQKYTWFRKMTVCFLVILISSVIGFFLTLSSTFISTACLIISFLSVLGIRIGLGKMDEFKSLYVNTVPMINPEKDFKEGRSLAENEELMLSKGVSADEVEAALEALVEEGQQLTQIEEIVVMNDSSQTEDVEVTELEETEATEVEEIQEETEATEVEEIQEETEATELEETQEETEATEVEEIQEETEVTELEGTQEETEATEVEEIQEETEATEVEEIQEETEAAKLDDVQEESAQQTLSLEEQVFETIKMILRMNHCEVENLSFKTVGKYLTIYLKSRVMMRLKLTGRKHYVLTYLSQAEVEALGLVFDTPAKSEAYTSRVQFTSIAVLAQLEAQIVELYNRLVK</sequence>
<feature type="transmembrane region" description="Helical" evidence="2">
    <location>
        <begin position="41"/>
        <end position="61"/>
    </location>
</feature>
<reference evidence="3" key="1">
    <citation type="submission" date="2021-03" db="EMBL/GenBank/DDBJ databases">
        <title>Comparative Genomics and Metabolomics in the genus Turicibacter.</title>
        <authorList>
            <person name="Maki J."/>
            <person name="Looft T."/>
        </authorList>
    </citation>
    <scope>NUCLEOTIDE SEQUENCE</scope>
    <source>
        <strain evidence="3">ISU324</strain>
    </source>
</reference>
<gene>
    <name evidence="3" type="ORF">J0J70_09670</name>
</gene>
<dbReference type="AlphaFoldDB" id="A0A9Q9CG04"/>
<feature type="transmembrane region" description="Helical" evidence="2">
    <location>
        <begin position="14"/>
        <end position="35"/>
    </location>
</feature>
<evidence type="ECO:0008006" key="5">
    <source>
        <dbReference type="Google" id="ProtNLM"/>
    </source>
</evidence>
<protein>
    <recommendedName>
        <fullName evidence="5">DNA polymerase III subunit epsilon</fullName>
    </recommendedName>
</protein>